<dbReference type="Gene3D" id="3.30.70.270">
    <property type="match status" value="1"/>
</dbReference>
<dbReference type="PANTHER" id="PTHR46663:SF2">
    <property type="entry name" value="GGDEF DOMAIN-CONTAINING PROTEIN"/>
    <property type="match status" value="1"/>
</dbReference>
<proteinExistence type="predicted"/>
<dbReference type="InterPro" id="IPR033479">
    <property type="entry name" value="dCache_1"/>
</dbReference>
<dbReference type="CDD" id="cd01949">
    <property type="entry name" value="GGDEF"/>
    <property type="match status" value="1"/>
</dbReference>
<dbReference type="GO" id="GO:0005886">
    <property type="term" value="C:plasma membrane"/>
    <property type="evidence" value="ECO:0007669"/>
    <property type="project" value="UniProtKB-SubCell"/>
</dbReference>
<evidence type="ECO:0000259" key="7">
    <source>
        <dbReference type="PROSITE" id="PS50887"/>
    </source>
</evidence>
<dbReference type="AlphaFoldDB" id="A0A3G1KTY4"/>
<dbReference type="SUPFAM" id="SSF55073">
    <property type="entry name" value="Nucleotide cyclase"/>
    <property type="match status" value="1"/>
</dbReference>
<dbReference type="InterPro" id="IPR029151">
    <property type="entry name" value="Sensor-like_sf"/>
</dbReference>
<evidence type="ECO:0000313" key="9">
    <source>
        <dbReference type="Proteomes" id="UP000323521"/>
    </source>
</evidence>
<comment type="subcellular location">
    <subcellularLocation>
        <location evidence="1">Cell membrane</location>
        <topology evidence="1">Multi-pass membrane protein</topology>
    </subcellularLocation>
</comment>
<dbReference type="CDD" id="cd12913">
    <property type="entry name" value="PDC1_MCP_like"/>
    <property type="match status" value="1"/>
</dbReference>
<protein>
    <recommendedName>
        <fullName evidence="7">GGDEF domain-containing protein</fullName>
    </recommendedName>
</protein>
<dbReference type="PROSITE" id="PS50887">
    <property type="entry name" value="GGDEF"/>
    <property type="match status" value="1"/>
</dbReference>
<dbReference type="FunFam" id="3.30.70.270:FF:000001">
    <property type="entry name" value="Diguanylate cyclase domain protein"/>
    <property type="match status" value="1"/>
</dbReference>
<evidence type="ECO:0000313" key="8">
    <source>
        <dbReference type="EMBL" id="ATW25906.1"/>
    </source>
</evidence>
<dbReference type="InterPro" id="IPR029787">
    <property type="entry name" value="Nucleotide_cyclase"/>
</dbReference>
<feature type="transmembrane region" description="Helical" evidence="6">
    <location>
        <begin position="12"/>
        <end position="30"/>
    </location>
</feature>
<evidence type="ECO:0000256" key="1">
    <source>
        <dbReference type="ARBA" id="ARBA00004651"/>
    </source>
</evidence>
<dbReference type="Gene3D" id="3.30.450.20">
    <property type="entry name" value="PAS domain"/>
    <property type="match status" value="2"/>
</dbReference>
<keyword evidence="5 6" id="KW-0472">Membrane</keyword>
<keyword evidence="9" id="KW-1185">Reference proteome</keyword>
<feature type="domain" description="GGDEF" evidence="7">
    <location>
        <begin position="359"/>
        <end position="489"/>
    </location>
</feature>
<dbReference type="EMBL" id="CP017634">
    <property type="protein sequence ID" value="ATW25906.1"/>
    <property type="molecule type" value="Genomic_DNA"/>
</dbReference>
<dbReference type="Proteomes" id="UP000323521">
    <property type="component" value="Chromosome"/>
</dbReference>
<name>A0A3G1KTY4_FORW1</name>
<dbReference type="PANTHER" id="PTHR46663">
    <property type="entry name" value="DIGUANYLATE CYCLASE DGCT-RELATED"/>
    <property type="match status" value="1"/>
</dbReference>
<keyword evidence="4 6" id="KW-1133">Transmembrane helix</keyword>
<feature type="transmembrane region" description="Helical" evidence="6">
    <location>
        <begin position="295"/>
        <end position="316"/>
    </location>
</feature>
<sequence length="489" mass="56123">MKVGPISKNKILIRSLIIIVLLFTCTFILIEKIVYEKMKADAIKQILLLKEITNIRISDVFVQTKLIAEQLETNNEIHEYLREVRTRKDIWSHPLYPRVLKTLRNIQAANPTIYLAWVSNEAANFCLDSSEIITDTSFAANIRPWYQPAVASREAAFSQPYYEYTTNTLAISCVKALREEGTIKGFVSVDISLDSLPPLMQNFVIGKNGKNYLLTSTGTTVFTSENPKNKELISLTNLLPYLGPLKAKEKEYEEIELNHREYYLTYQVLDINHWGIIQLIDKKEVLEPFYKTMRVILYIFLISCLLSIAILLMNIYELRIVQQKLKKEAVTDYLTGIHNRKFFFESSQNAFESAREQQRSLSLFMIDIDKFKEINDTKGHAVGDMILKKVAEEFNQAIRKDDILCRLGGDEFAVLLMDIQEEMALVIAHRILESVSQLQIDAEKGPFRFSVSIGIAFLARTDKNFEALLNRADAALYRAKNAGRNTVSF</sequence>
<dbReference type="InterPro" id="IPR043128">
    <property type="entry name" value="Rev_trsase/Diguanyl_cyclase"/>
</dbReference>
<evidence type="ECO:0000256" key="6">
    <source>
        <dbReference type="SAM" id="Phobius"/>
    </source>
</evidence>
<evidence type="ECO:0000256" key="4">
    <source>
        <dbReference type="ARBA" id="ARBA00022989"/>
    </source>
</evidence>
<keyword evidence="3 6" id="KW-0812">Transmembrane</keyword>
<dbReference type="RefSeq" id="WP_214658629.1">
    <property type="nucleotide sequence ID" value="NZ_CP017634.1"/>
</dbReference>
<reference evidence="8 9" key="1">
    <citation type="submission" date="2016-10" db="EMBL/GenBank/DDBJ databases">
        <title>Complete Genome Sequence of Peptococcaceae strain DCMF.</title>
        <authorList>
            <person name="Edwards R.J."/>
            <person name="Holland S.I."/>
            <person name="Deshpande N.P."/>
            <person name="Wong Y.K."/>
            <person name="Ertan H."/>
            <person name="Manefield M."/>
            <person name="Russell T.L."/>
            <person name="Lee M.J."/>
        </authorList>
    </citation>
    <scope>NUCLEOTIDE SEQUENCE [LARGE SCALE GENOMIC DNA]</scope>
    <source>
        <strain evidence="8 9">DCMF</strain>
    </source>
</reference>
<accession>A0A3G1KTY4</accession>
<dbReference type="Pfam" id="PF00990">
    <property type="entry name" value="GGDEF"/>
    <property type="match status" value="1"/>
</dbReference>
<dbReference type="InterPro" id="IPR052163">
    <property type="entry name" value="DGC-Regulatory_Protein"/>
</dbReference>
<evidence type="ECO:0000256" key="2">
    <source>
        <dbReference type="ARBA" id="ARBA00022475"/>
    </source>
</evidence>
<dbReference type="KEGG" id="fwa:DCMF_14995"/>
<evidence type="ECO:0000256" key="5">
    <source>
        <dbReference type="ARBA" id="ARBA00023136"/>
    </source>
</evidence>
<dbReference type="SMART" id="SM00267">
    <property type="entry name" value="GGDEF"/>
    <property type="match status" value="1"/>
</dbReference>
<dbReference type="Pfam" id="PF02743">
    <property type="entry name" value="dCache_1"/>
    <property type="match status" value="1"/>
</dbReference>
<organism evidence="8 9">
    <name type="scientific">Formimonas warabiya</name>
    <dbReference type="NCBI Taxonomy" id="1761012"/>
    <lineage>
        <taxon>Bacteria</taxon>
        <taxon>Bacillati</taxon>
        <taxon>Bacillota</taxon>
        <taxon>Clostridia</taxon>
        <taxon>Eubacteriales</taxon>
        <taxon>Peptococcaceae</taxon>
        <taxon>Candidatus Formimonas</taxon>
    </lineage>
</organism>
<keyword evidence="2" id="KW-1003">Cell membrane</keyword>
<gene>
    <name evidence="8" type="ORF">DCMF_14995</name>
</gene>
<evidence type="ECO:0000256" key="3">
    <source>
        <dbReference type="ARBA" id="ARBA00022692"/>
    </source>
</evidence>
<dbReference type="SUPFAM" id="SSF103190">
    <property type="entry name" value="Sensory domain-like"/>
    <property type="match status" value="1"/>
</dbReference>
<dbReference type="InterPro" id="IPR000160">
    <property type="entry name" value="GGDEF_dom"/>
</dbReference>
<dbReference type="NCBIfam" id="TIGR00254">
    <property type="entry name" value="GGDEF"/>
    <property type="match status" value="1"/>
</dbReference>